<dbReference type="EMBL" id="FRAT01000003">
    <property type="protein sequence ID" value="SHK51442.1"/>
    <property type="molecule type" value="Genomic_DNA"/>
</dbReference>
<sequence>MPFQSSDDFIKYVFCSNMEAKDLFQVSMETLIESENSDFMVFKVIEGKVKNLSGYDEWSEVIEIDETTFKKLHLNLCQKVGRIVRSGFKDRR</sequence>
<evidence type="ECO:0000313" key="2">
    <source>
        <dbReference type="EMBL" id="SHK51442.1"/>
    </source>
</evidence>
<evidence type="ECO:0000313" key="1">
    <source>
        <dbReference type="EMBL" id="SFB85172.1"/>
    </source>
</evidence>
<evidence type="ECO:0000313" key="3">
    <source>
        <dbReference type="Proteomes" id="UP000184031"/>
    </source>
</evidence>
<protein>
    <submittedName>
        <fullName evidence="2">Uncharacterized protein</fullName>
    </submittedName>
</protein>
<evidence type="ECO:0000313" key="4">
    <source>
        <dbReference type="Proteomes" id="UP000198940"/>
    </source>
</evidence>
<dbReference type="Proteomes" id="UP000184031">
    <property type="component" value="Unassembled WGS sequence"/>
</dbReference>
<dbReference type="EMBL" id="FOKU01000003">
    <property type="protein sequence ID" value="SFB85172.1"/>
    <property type="molecule type" value="Genomic_DNA"/>
</dbReference>
<gene>
    <name evidence="1" type="ORF">SAMN04487891_10345</name>
    <name evidence="2" type="ORF">SAMN05216293_1205</name>
</gene>
<proteinExistence type="predicted"/>
<dbReference type="Proteomes" id="UP000198940">
    <property type="component" value="Unassembled WGS sequence"/>
</dbReference>
<name>A0A1M6T370_9FLAO</name>
<comment type="caution">
    <text evidence="2">The sequence shown here is derived from an EMBL/GenBank/DDBJ whole genome shotgun (WGS) entry which is preliminary data.</text>
</comment>
<dbReference type="AlphaFoldDB" id="A0A1M6T370"/>
<keyword evidence="4" id="KW-1185">Reference proteome</keyword>
<accession>A0A1M6T370</accession>
<reference evidence="2 3" key="1">
    <citation type="submission" date="2016-11" db="EMBL/GenBank/DDBJ databases">
        <authorList>
            <person name="Varghese N."/>
            <person name="Submissions S."/>
        </authorList>
    </citation>
    <scope>NUCLEOTIDE SEQUENCE [LARGE SCALE GENOMIC DNA]</scope>
    <source>
        <strain evidence="2 3">CGMCC 1.12174</strain>
        <strain evidence="1 4">DSM 26351</strain>
    </source>
</reference>
<organism evidence="2 3">
    <name type="scientific">Flagellimonas taeanensis</name>
    <dbReference type="NCBI Taxonomy" id="1005926"/>
    <lineage>
        <taxon>Bacteria</taxon>
        <taxon>Pseudomonadati</taxon>
        <taxon>Bacteroidota</taxon>
        <taxon>Flavobacteriia</taxon>
        <taxon>Flavobacteriales</taxon>
        <taxon>Flavobacteriaceae</taxon>
        <taxon>Flagellimonas</taxon>
    </lineage>
</organism>